<proteinExistence type="predicted"/>
<name>A0A401KGC1_ASPAW</name>
<accession>A0A401KGC1</accession>
<dbReference type="STRING" id="105351.A0A401KGC1"/>
<evidence type="ECO:0000256" key="3">
    <source>
        <dbReference type="ARBA" id="ARBA00023125"/>
    </source>
</evidence>
<dbReference type="SUPFAM" id="SSF57701">
    <property type="entry name" value="Zn2/Cys6 DNA-binding domain"/>
    <property type="match status" value="1"/>
</dbReference>
<reference evidence="7 8" key="1">
    <citation type="submission" date="2016-09" db="EMBL/GenBank/DDBJ databases">
        <title>Aspergillus awamori IFM 58123T.</title>
        <authorList>
            <person name="Kusuya Y."/>
            <person name="Shimizu M."/>
            <person name="Takahashi H."/>
            <person name="Yaguchi T."/>
        </authorList>
    </citation>
    <scope>NUCLEOTIDE SEQUENCE [LARGE SCALE GENOMIC DNA]</scope>
    <source>
        <strain evidence="7 8">IFM 58123</strain>
    </source>
</reference>
<dbReference type="PROSITE" id="PS50048">
    <property type="entry name" value="ZN2_CY6_FUNGAL_2"/>
    <property type="match status" value="1"/>
</dbReference>
<keyword evidence="5" id="KW-0539">Nucleus</keyword>
<sequence length="588" mass="65957">MSDPQPTPRRRFKTRNGCLRCKQRRIKCDETLPVCNQCTRKRFECPGYKRPLKWSSKYEVGRSGNNSAVLSSSEQVLQRIEPVQPLRPILFQSTVPDDATRSLPVQTDVQPAQNEAAAGSDPVSISAANSSPPKDIWIPSTMVGNDRGELWAGTVLAEPTLSTQKDDDAALLRHYFSNVCRVNSCFDSHKNFFRAEVGSLISSRPLIHYCVLSMSAAHLTARQRDMLTITLRHRTEALSCLKARITQGVLTQEINNGSPLDNVAEILIGSILLGMTEGWHDPTQLGVTHLRGARTLFRKWITTVPACCPRTRTMITGIMSYWEAVASFVHNQSLDSISYLMPFSFETCHVYVNPWTGICTPLFIHLAQIGILTRQRSLARQLPVGFWGHVGPDMLERAKAIEDALQSYRTLSIDQIEDTADSRTPVDHLQRIASIYRLVGLLQLYMTFPELHGAHSVDFSLTHSILGLATNVLTTIGVLPHTSGVYCLLTIPLIIAGSALQLPCFSSDVPTSTLQQDTYLFWRNFVRERVKTVQEIVGLVTIGRAQKILDKVWFLADMRRAAEDPDQEWEYIQWTEVMSSENLESIFG</sequence>
<dbReference type="Gene3D" id="4.10.240.10">
    <property type="entry name" value="Zn(2)-C6 fungal-type DNA-binding domain"/>
    <property type="match status" value="1"/>
</dbReference>
<organism evidence="7 8">
    <name type="scientific">Aspergillus awamori</name>
    <name type="common">Black koji mold</name>
    <dbReference type="NCBI Taxonomy" id="105351"/>
    <lineage>
        <taxon>Eukaryota</taxon>
        <taxon>Fungi</taxon>
        <taxon>Dikarya</taxon>
        <taxon>Ascomycota</taxon>
        <taxon>Pezizomycotina</taxon>
        <taxon>Eurotiomycetes</taxon>
        <taxon>Eurotiomycetidae</taxon>
        <taxon>Eurotiales</taxon>
        <taxon>Aspergillaceae</taxon>
        <taxon>Aspergillus</taxon>
    </lineage>
</organism>
<dbReference type="GO" id="GO:0008270">
    <property type="term" value="F:zinc ion binding"/>
    <property type="evidence" value="ECO:0007669"/>
    <property type="project" value="InterPro"/>
</dbReference>
<evidence type="ECO:0000313" key="7">
    <source>
        <dbReference type="EMBL" id="GCB18348.1"/>
    </source>
</evidence>
<dbReference type="AlphaFoldDB" id="A0A401KGC1"/>
<dbReference type="PANTHER" id="PTHR37534">
    <property type="entry name" value="TRANSCRIPTIONAL ACTIVATOR PROTEIN UGA3"/>
    <property type="match status" value="1"/>
</dbReference>
<keyword evidence="3" id="KW-0238">DNA-binding</keyword>
<evidence type="ECO:0000256" key="4">
    <source>
        <dbReference type="ARBA" id="ARBA00023163"/>
    </source>
</evidence>
<comment type="subcellular location">
    <subcellularLocation>
        <location evidence="1">Nucleus</location>
    </subcellularLocation>
</comment>
<protein>
    <submittedName>
        <fullName evidence="7">Transcriptional regulatory protein moc3</fullName>
    </submittedName>
</protein>
<dbReference type="EMBL" id="BDHI01000001">
    <property type="protein sequence ID" value="GCB18348.1"/>
    <property type="molecule type" value="Genomic_DNA"/>
</dbReference>
<evidence type="ECO:0000313" key="8">
    <source>
        <dbReference type="Proteomes" id="UP000286921"/>
    </source>
</evidence>
<comment type="caution">
    <text evidence="7">The sequence shown here is derived from an EMBL/GenBank/DDBJ whole genome shotgun (WGS) entry which is preliminary data.</text>
</comment>
<dbReference type="InterPro" id="IPR021858">
    <property type="entry name" value="Fun_TF"/>
</dbReference>
<evidence type="ECO:0000256" key="1">
    <source>
        <dbReference type="ARBA" id="ARBA00004123"/>
    </source>
</evidence>
<gene>
    <name evidence="7" type="ORF">AAWM_01233</name>
</gene>
<dbReference type="GO" id="GO:0000976">
    <property type="term" value="F:transcription cis-regulatory region binding"/>
    <property type="evidence" value="ECO:0007669"/>
    <property type="project" value="TreeGrafter"/>
</dbReference>
<evidence type="ECO:0000256" key="2">
    <source>
        <dbReference type="ARBA" id="ARBA00023015"/>
    </source>
</evidence>
<dbReference type="GO" id="GO:0045944">
    <property type="term" value="P:positive regulation of transcription by RNA polymerase II"/>
    <property type="evidence" value="ECO:0007669"/>
    <property type="project" value="TreeGrafter"/>
</dbReference>
<dbReference type="PANTHER" id="PTHR37534:SF44">
    <property type="entry name" value="ZN(II)2CYS6 TRANSCRIPTION FACTOR (EUROFUNG)"/>
    <property type="match status" value="1"/>
</dbReference>
<dbReference type="Pfam" id="PF00172">
    <property type="entry name" value="Zn_clus"/>
    <property type="match status" value="1"/>
</dbReference>
<dbReference type="SMART" id="SM00066">
    <property type="entry name" value="GAL4"/>
    <property type="match status" value="1"/>
</dbReference>
<dbReference type="Pfam" id="PF11951">
    <property type="entry name" value="Fungal_trans_2"/>
    <property type="match status" value="1"/>
</dbReference>
<keyword evidence="2" id="KW-0805">Transcription regulation</keyword>
<dbReference type="Proteomes" id="UP000286921">
    <property type="component" value="Unassembled WGS sequence"/>
</dbReference>
<evidence type="ECO:0000259" key="6">
    <source>
        <dbReference type="PROSITE" id="PS50048"/>
    </source>
</evidence>
<dbReference type="GO" id="GO:0005634">
    <property type="term" value="C:nucleus"/>
    <property type="evidence" value="ECO:0007669"/>
    <property type="project" value="UniProtKB-SubCell"/>
</dbReference>
<dbReference type="GO" id="GO:0000981">
    <property type="term" value="F:DNA-binding transcription factor activity, RNA polymerase II-specific"/>
    <property type="evidence" value="ECO:0007669"/>
    <property type="project" value="InterPro"/>
</dbReference>
<evidence type="ECO:0000256" key="5">
    <source>
        <dbReference type="ARBA" id="ARBA00023242"/>
    </source>
</evidence>
<dbReference type="InterPro" id="IPR001138">
    <property type="entry name" value="Zn2Cys6_DnaBD"/>
</dbReference>
<dbReference type="PROSITE" id="PS00463">
    <property type="entry name" value="ZN2_CY6_FUNGAL_1"/>
    <property type="match status" value="1"/>
</dbReference>
<dbReference type="CDD" id="cd00067">
    <property type="entry name" value="GAL4"/>
    <property type="match status" value="1"/>
</dbReference>
<keyword evidence="4" id="KW-0804">Transcription</keyword>
<keyword evidence="8" id="KW-1185">Reference proteome</keyword>
<dbReference type="InterPro" id="IPR036864">
    <property type="entry name" value="Zn2-C6_fun-type_DNA-bd_sf"/>
</dbReference>
<feature type="domain" description="Zn(2)-C6 fungal-type" evidence="6">
    <location>
        <begin position="17"/>
        <end position="45"/>
    </location>
</feature>